<organism evidence="2 3">
    <name type="scientific">Streptomyces lavendulocolor</name>
    <dbReference type="NCBI Taxonomy" id="67316"/>
    <lineage>
        <taxon>Bacteria</taxon>
        <taxon>Bacillati</taxon>
        <taxon>Actinomycetota</taxon>
        <taxon>Actinomycetes</taxon>
        <taxon>Kitasatosporales</taxon>
        <taxon>Streptomycetaceae</taxon>
        <taxon>Streptomyces</taxon>
    </lineage>
</organism>
<dbReference type="Proteomes" id="UP001550378">
    <property type="component" value="Unassembled WGS sequence"/>
</dbReference>
<keyword evidence="3" id="KW-1185">Reference proteome</keyword>
<dbReference type="EMBL" id="JBEXZR010000011">
    <property type="protein sequence ID" value="MEU0708591.1"/>
    <property type="molecule type" value="Genomic_DNA"/>
</dbReference>
<keyword evidence="2" id="KW-0378">Hydrolase</keyword>
<accession>A0ABV2W628</accession>
<dbReference type="Pfam" id="PF00144">
    <property type="entry name" value="Beta-lactamase"/>
    <property type="match status" value="1"/>
</dbReference>
<evidence type="ECO:0000313" key="3">
    <source>
        <dbReference type="Proteomes" id="UP001550378"/>
    </source>
</evidence>
<proteinExistence type="predicted"/>
<dbReference type="InterPro" id="IPR012338">
    <property type="entry name" value="Beta-lactam/transpept-like"/>
</dbReference>
<dbReference type="InterPro" id="IPR001466">
    <property type="entry name" value="Beta-lactam-related"/>
</dbReference>
<feature type="domain" description="Beta-lactamase-related" evidence="1">
    <location>
        <begin position="15"/>
        <end position="339"/>
    </location>
</feature>
<dbReference type="PANTHER" id="PTHR46825:SF7">
    <property type="entry name" value="D-ALANYL-D-ALANINE CARBOXYPEPTIDASE"/>
    <property type="match status" value="1"/>
</dbReference>
<protein>
    <submittedName>
        <fullName evidence="2">Serine hydrolase domain-containing protein</fullName>
        <ecNumber evidence="2">3.1.1.103</ecNumber>
    </submittedName>
</protein>
<dbReference type="EC" id="3.1.1.103" evidence="2"/>
<comment type="caution">
    <text evidence="2">The sequence shown here is derived from an EMBL/GenBank/DDBJ whole genome shotgun (WGS) entry which is preliminary data.</text>
</comment>
<dbReference type="SUPFAM" id="SSF56601">
    <property type="entry name" value="beta-lactamase/transpeptidase-like"/>
    <property type="match status" value="1"/>
</dbReference>
<evidence type="ECO:0000259" key="1">
    <source>
        <dbReference type="Pfam" id="PF00144"/>
    </source>
</evidence>
<gene>
    <name evidence="2" type="ORF">ABZ508_14660</name>
</gene>
<dbReference type="GO" id="GO:0016787">
    <property type="term" value="F:hydrolase activity"/>
    <property type="evidence" value="ECO:0007669"/>
    <property type="project" value="UniProtKB-KW"/>
</dbReference>
<sequence>MPYPPADSGHPVPARVEATIDAAGRRAGTVVAVYGRGDTDLRCHGHTDRTRTLPVTDRTRFEIGSVTKTFTALLLATLAARGTLALDEPLARHVPGGALPRGPGAADITARHLATHTAGLPCLPPGLLRTALATWTTNPYRSYGPDLLRASLARTRLRHPPGTRRHYSNFGVGLLGHLMSDATGRTYSALLHDHVLHPLGLTDTTDDPGCVQATGHWHGRPRPPFLIPALPAAGAVRSSARDLLHYVRCLAAPDGHAPEGHPLRAGLHTVLHPGPPQPDTPLAWSRRTVRDRELYFHSGGTRGFTAFIGFCPDPVTAVVALTNTSPTPTGRFVLNAYLLLRSQALA</sequence>
<reference evidence="2 3" key="1">
    <citation type="submission" date="2024-06" db="EMBL/GenBank/DDBJ databases">
        <title>The Natural Products Discovery Center: Release of the First 8490 Sequenced Strains for Exploring Actinobacteria Biosynthetic Diversity.</title>
        <authorList>
            <person name="Kalkreuter E."/>
            <person name="Kautsar S.A."/>
            <person name="Yang D."/>
            <person name="Bader C.D."/>
            <person name="Teijaro C.N."/>
            <person name="Fluegel L."/>
            <person name="Davis C.M."/>
            <person name="Simpson J.R."/>
            <person name="Lauterbach L."/>
            <person name="Steele A.D."/>
            <person name="Gui C."/>
            <person name="Meng S."/>
            <person name="Li G."/>
            <person name="Viehrig K."/>
            <person name="Ye F."/>
            <person name="Su P."/>
            <person name="Kiefer A.F."/>
            <person name="Nichols A."/>
            <person name="Cepeda A.J."/>
            <person name="Yan W."/>
            <person name="Fan B."/>
            <person name="Jiang Y."/>
            <person name="Adhikari A."/>
            <person name="Zheng C.-J."/>
            <person name="Schuster L."/>
            <person name="Cowan T.M."/>
            <person name="Smanski M.J."/>
            <person name="Chevrette M.G."/>
            <person name="De Carvalho L.P.S."/>
            <person name="Shen B."/>
        </authorList>
    </citation>
    <scope>NUCLEOTIDE SEQUENCE [LARGE SCALE GENOMIC DNA]</scope>
    <source>
        <strain evidence="2 3">NPDC006337</strain>
    </source>
</reference>
<dbReference type="PANTHER" id="PTHR46825">
    <property type="entry name" value="D-ALANYL-D-ALANINE-CARBOXYPEPTIDASE/ENDOPEPTIDASE AMPH"/>
    <property type="match status" value="1"/>
</dbReference>
<dbReference type="Gene3D" id="3.40.710.10">
    <property type="entry name" value="DD-peptidase/beta-lactamase superfamily"/>
    <property type="match status" value="1"/>
</dbReference>
<evidence type="ECO:0000313" key="2">
    <source>
        <dbReference type="EMBL" id="MEU0708591.1"/>
    </source>
</evidence>
<dbReference type="InterPro" id="IPR050491">
    <property type="entry name" value="AmpC-like"/>
</dbReference>
<dbReference type="RefSeq" id="WP_359805983.1">
    <property type="nucleotide sequence ID" value="NZ_JBEXZO010000006.1"/>
</dbReference>
<name>A0ABV2W628_9ACTN</name>